<evidence type="ECO:0000256" key="6">
    <source>
        <dbReference type="ARBA" id="ARBA00049244"/>
    </source>
</evidence>
<dbReference type="EC" id="2.7.7.7" evidence="1"/>
<dbReference type="Pfam" id="PF17657">
    <property type="entry name" value="DNA_pol3_finger"/>
    <property type="match status" value="1"/>
</dbReference>
<evidence type="ECO:0000256" key="3">
    <source>
        <dbReference type="ARBA" id="ARBA00022695"/>
    </source>
</evidence>
<dbReference type="GO" id="GO:0003887">
    <property type="term" value="F:DNA-directed DNA polymerase activity"/>
    <property type="evidence" value="ECO:0007669"/>
    <property type="project" value="UniProtKB-EC"/>
</dbReference>
<organism evidence="8 9">
    <name type="scientific">Belliella alkalica</name>
    <dbReference type="NCBI Taxonomy" id="1730871"/>
    <lineage>
        <taxon>Bacteria</taxon>
        <taxon>Pseudomonadati</taxon>
        <taxon>Bacteroidota</taxon>
        <taxon>Cytophagia</taxon>
        <taxon>Cytophagales</taxon>
        <taxon>Cyclobacteriaceae</taxon>
        <taxon>Belliella</taxon>
    </lineage>
</organism>
<name>A0ABS9V6S4_9BACT</name>
<evidence type="ECO:0000256" key="4">
    <source>
        <dbReference type="ARBA" id="ARBA00022705"/>
    </source>
</evidence>
<evidence type="ECO:0000256" key="5">
    <source>
        <dbReference type="ARBA" id="ARBA00022932"/>
    </source>
</evidence>
<protein>
    <recommendedName>
        <fullName evidence="1">DNA-directed DNA polymerase</fullName>
        <ecNumber evidence="1">2.7.7.7</ecNumber>
    </recommendedName>
</protein>
<dbReference type="EMBL" id="JAKZGO010000001">
    <property type="protein sequence ID" value="MCH7412122.1"/>
    <property type="molecule type" value="Genomic_DNA"/>
</dbReference>
<dbReference type="RefSeq" id="WP_241409512.1">
    <property type="nucleotide sequence ID" value="NZ_JAKZGO010000001.1"/>
</dbReference>
<evidence type="ECO:0000256" key="1">
    <source>
        <dbReference type="ARBA" id="ARBA00012417"/>
    </source>
</evidence>
<sequence length="980" mass="113570">MYINCKTYFSFRYGTLGTRELVSLAADLGLKTLGLTNINSTADVWDFVDYCRSEGIKPIVGTEIRNGDQFCYLLIAKNEQGLAEINKFLSIYLMVKEPFPIRSDRFENVLVIYEFESILPEDLHPNELIGIQTTDLNRFAMLEPYRHPSKYIVRHPVTFKDKASYNLHKLLRAIDKNTVWTKLRAEELAGKHEMFVPESDLMVKFRQFPYIITNTLHMMEGCGIETPLHTDKNKKHYTSSKEDDRILLEKLAIEGLQYRYGNSPMAEKRLFKELKIIDEMNFNAYFLIVWDVIRYAQNRQFYYVGRGSGANSIVAYCLRITDVDPIKLDLYFERFLNPHRTSPPDFDIDFSWKDRDEVIDYIFKRYGKDHVSLLGMYSTFQRKATIRELGKVFGLPKEEIDNLIRLKGIPLDEDKIQKAIFKYGVMMENMPNHLSIHPGGILISEKPIYHYTVNELPPKMFATAQIDMFLSEKVGLFKLDILSQRGLGHIKETIRLVKQNQGVHIDIHQVEKFMMDEKVNNNIRKADTIGCFYIESPAMRQLLTKLRCSDYITLVAASSIIRPGVAQSGMMKEYIERFHDPEKVVYLHPKMKELLEETYGVMVYQEDVIKVAHHFAGLDMGEADILRRAMSGKYRGHEKFYNIRDKFFSNCKSFGYDDRVTAEVWRQIESFGGYSFSKAHSASFAVESYQSLYLKTYFPREFMVAVINNFGGFYKTEFYFHELKRTGANINLPCVNKSEYLTNILESDVYVGFIHVEKLEKELCNRILNERQMNGPYAGLEDFIHRVVPGPEQLNLLIRVGAFSFTGFGKKELLWKANFLVSRNKHKDSFGLFKEEPAEFELPRFTDYPLEDAIDEIEILGFCVSTNLFKLCDDEGLGTIFSSEIPKYKGKVVELLGQLVTIKDVRTIHKDLMAFGTFLDQQGNWLDTVHFPNSLKKYPFQGSGIYRLRGTVIEDFGVFNLSVQTMKKAGIRDKKFKPVG</sequence>
<dbReference type="PANTHER" id="PTHR32294">
    <property type="entry name" value="DNA POLYMERASE III SUBUNIT ALPHA"/>
    <property type="match status" value="1"/>
</dbReference>
<accession>A0ABS9V6S4</accession>
<keyword evidence="9" id="KW-1185">Reference proteome</keyword>
<dbReference type="SMART" id="SM00481">
    <property type="entry name" value="POLIIIAc"/>
    <property type="match status" value="1"/>
</dbReference>
<dbReference type="Proteomes" id="UP001165430">
    <property type="component" value="Unassembled WGS sequence"/>
</dbReference>
<evidence type="ECO:0000313" key="8">
    <source>
        <dbReference type="EMBL" id="MCH7412122.1"/>
    </source>
</evidence>
<keyword evidence="2 8" id="KW-0808">Transferase</keyword>
<reference evidence="8" key="1">
    <citation type="submission" date="2022-03" db="EMBL/GenBank/DDBJ databases">
        <title>De novo assembled genomes of Belliella spp. (Cyclobacteriaceae) strains.</title>
        <authorList>
            <person name="Szabo A."/>
            <person name="Korponai K."/>
            <person name="Felfoldi T."/>
        </authorList>
    </citation>
    <scope>NUCLEOTIDE SEQUENCE</scope>
    <source>
        <strain evidence="8">DSM 111903</strain>
    </source>
</reference>
<feature type="domain" description="Polymerase/histidinol phosphatase N-terminal" evidence="7">
    <location>
        <begin position="5"/>
        <end position="68"/>
    </location>
</feature>
<evidence type="ECO:0000259" key="7">
    <source>
        <dbReference type="SMART" id="SM00481"/>
    </source>
</evidence>
<dbReference type="InterPro" id="IPR029460">
    <property type="entry name" value="DNAPol_HHH"/>
</dbReference>
<dbReference type="InterPro" id="IPR004805">
    <property type="entry name" value="DnaE2/DnaE/PolC"/>
</dbReference>
<dbReference type="Gene3D" id="1.10.150.870">
    <property type="match status" value="1"/>
</dbReference>
<dbReference type="SUPFAM" id="SSF89550">
    <property type="entry name" value="PHP domain-like"/>
    <property type="match status" value="1"/>
</dbReference>
<comment type="caution">
    <text evidence="8">The sequence shown here is derived from an EMBL/GenBank/DDBJ whole genome shotgun (WGS) entry which is preliminary data.</text>
</comment>
<evidence type="ECO:0000313" key="9">
    <source>
        <dbReference type="Proteomes" id="UP001165430"/>
    </source>
</evidence>
<dbReference type="InterPro" id="IPR011708">
    <property type="entry name" value="DNA_pol3_alpha_NTPase_dom"/>
</dbReference>
<dbReference type="InterPro" id="IPR016195">
    <property type="entry name" value="Pol/histidinol_Pase-like"/>
</dbReference>
<proteinExistence type="predicted"/>
<keyword evidence="3 8" id="KW-0548">Nucleotidyltransferase</keyword>
<keyword evidence="4" id="KW-0235">DNA replication</keyword>
<evidence type="ECO:0000256" key="2">
    <source>
        <dbReference type="ARBA" id="ARBA00022679"/>
    </source>
</evidence>
<dbReference type="Gene3D" id="3.20.20.140">
    <property type="entry name" value="Metal-dependent hydrolases"/>
    <property type="match status" value="1"/>
</dbReference>
<dbReference type="InterPro" id="IPR003141">
    <property type="entry name" value="Pol/His_phosphatase_N"/>
</dbReference>
<dbReference type="NCBIfam" id="TIGR00594">
    <property type="entry name" value="polc"/>
    <property type="match status" value="1"/>
</dbReference>
<dbReference type="Pfam" id="PF07733">
    <property type="entry name" value="DNA_pol3_alpha"/>
    <property type="match status" value="1"/>
</dbReference>
<dbReference type="Pfam" id="PF02811">
    <property type="entry name" value="PHP"/>
    <property type="match status" value="1"/>
</dbReference>
<dbReference type="InterPro" id="IPR004013">
    <property type="entry name" value="PHP_dom"/>
</dbReference>
<keyword evidence="5" id="KW-0239">DNA-directed DNA polymerase</keyword>
<dbReference type="InterPro" id="IPR040982">
    <property type="entry name" value="DNA_pol3_finger"/>
</dbReference>
<dbReference type="Pfam" id="PF14579">
    <property type="entry name" value="HHH_6"/>
    <property type="match status" value="1"/>
</dbReference>
<gene>
    <name evidence="8" type="primary">dnaE</name>
    <name evidence="8" type="ORF">MM213_01395</name>
</gene>
<comment type="catalytic activity">
    <reaction evidence="6">
        <text>DNA(n) + a 2'-deoxyribonucleoside 5'-triphosphate = DNA(n+1) + diphosphate</text>
        <dbReference type="Rhea" id="RHEA:22508"/>
        <dbReference type="Rhea" id="RHEA-COMP:17339"/>
        <dbReference type="Rhea" id="RHEA-COMP:17340"/>
        <dbReference type="ChEBI" id="CHEBI:33019"/>
        <dbReference type="ChEBI" id="CHEBI:61560"/>
        <dbReference type="ChEBI" id="CHEBI:173112"/>
        <dbReference type="EC" id="2.7.7.7"/>
    </reaction>
</comment>